<evidence type="ECO:0000313" key="10">
    <source>
        <dbReference type="Proteomes" id="UP000249260"/>
    </source>
</evidence>
<comment type="similarity">
    <text evidence="2">Belongs to the UPF0702 family.</text>
</comment>
<evidence type="ECO:0000256" key="4">
    <source>
        <dbReference type="ARBA" id="ARBA00022692"/>
    </source>
</evidence>
<evidence type="ECO:0000256" key="6">
    <source>
        <dbReference type="ARBA" id="ARBA00023136"/>
    </source>
</evidence>
<feature type="transmembrane region" description="Helical" evidence="7">
    <location>
        <begin position="31"/>
        <end position="49"/>
    </location>
</feature>
<keyword evidence="3" id="KW-1003">Cell membrane</keyword>
<evidence type="ECO:0000313" key="9">
    <source>
        <dbReference type="EMBL" id="RAP75684.1"/>
    </source>
</evidence>
<dbReference type="GO" id="GO:0005886">
    <property type="term" value="C:plasma membrane"/>
    <property type="evidence" value="ECO:0007669"/>
    <property type="project" value="UniProtKB-SubCell"/>
</dbReference>
<dbReference type="PANTHER" id="PTHR34582:SF2">
    <property type="entry name" value="UPF0702 TRANSMEMBRANE PROTEIN YDFR"/>
    <property type="match status" value="1"/>
</dbReference>
<comment type="subcellular location">
    <subcellularLocation>
        <location evidence="1">Cell membrane</location>
        <topology evidence="1">Multi-pass membrane protein</topology>
    </subcellularLocation>
</comment>
<dbReference type="RefSeq" id="WP_112881910.1">
    <property type="nucleotide sequence ID" value="NZ_QLUW01000002.1"/>
</dbReference>
<dbReference type="Pfam" id="PF04239">
    <property type="entry name" value="DUF421"/>
    <property type="match status" value="1"/>
</dbReference>
<organism evidence="9 10">
    <name type="scientific">Paenibacillus montanisoli</name>
    <dbReference type="NCBI Taxonomy" id="2081970"/>
    <lineage>
        <taxon>Bacteria</taxon>
        <taxon>Bacillati</taxon>
        <taxon>Bacillota</taxon>
        <taxon>Bacilli</taxon>
        <taxon>Bacillales</taxon>
        <taxon>Paenibacillaceae</taxon>
        <taxon>Paenibacillus</taxon>
    </lineage>
</organism>
<evidence type="ECO:0000256" key="1">
    <source>
        <dbReference type="ARBA" id="ARBA00004651"/>
    </source>
</evidence>
<accession>A0A328U6G7</accession>
<dbReference type="EMBL" id="QLUW01000002">
    <property type="protein sequence ID" value="RAP75684.1"/>
    <property type="molecule type" value="Genomic_DNA"/>
</dbReference>
<feature type="domain" description="YetF C-terminal" evidence="8">
    <location>
        <begin position="78"/>
        <end position="152"/>
    </location>
</feature>
<gene>
    <name evidence="9" type="ORF">DL346_09505</name>
</gene>
<dbReference type="AlphaFoldDB" id="A0A328U6G7"/>
<evidence type="ECO:0000256" key="3">
    <source>
        <dbReference type="ARBA" id="ARBA00022475"/>
    </source>
</evidence>
<evidence type="ECO:0000259" key="8">
    <source>
        <dbReference type="Pfam" id="PF04239"/>
    </source>
</evidence>
<proteinExistence type="inferred from homology"/>
<evidence type="ECO:0000256" key="7">
    <source>
        <dbReference type="SAM" id="Phobius"/>
    </source>
</evidence>
<keyword evidence="4 7" id="KW-0812">Transmembrane</keyword>
<dbReference type="Gene3D" id="3.30.240.20">
    <property type="entry name" value="bsu07140 like domains"/>
    <property type="match status" value="1"/>
</dbReference>
<keyword evidence="6 7" id="KW-0472">Membrane</keyword>
<name>A0A328U6G7_9BACL</name>
<dbReference type="InterPro" id="IPR023090">
    <property type="entry name" value="UPF0702_alpha/beta_dom_sf"/>
</dbReference>
<evidence type="ECO:0000256" key="5">
    <source>
        <dbReference type="ARBA" id="ARBA00022989"/>
    </source>
</evidence>
<dbReference type="PANTHER" id="PTHR34582">
    <property type="entry name" value="UPF0702 TRANSMEMBRANE PROTEIN YCAP"/>
    <property type="match status" value="1"/>
</dbReference>
<evidence type="ECO:0000256" key="2">
    <source>
        <dbReference type="ARBA" id="ARBA00006448"/>
    </source>
</evidence>
<sequence length="170" mass="18959">MPFDWIWKAILIVTFGSLLLRLAGRTSVNKLSITDVLLMLVIGPLLIRPVENQNIWTTFGTAIVLILTVIIFRGLFMQSERIRSVWNGKPIPVIVNGKPEPGAMASLKLTDESLDAQLRAAGIYERSQVEYAAFEGSGKLSVRLKPHMAPATKQDIEQLKHAIMEKHNLT</sequence>
<protein>
    <submittedName>
        <fullName evidence="9">DUF421 domain-containing protein</fullName>
    </submittedName>
</protein>
<keyword evidence="5 7" id="KW-1133">Transmembrane helix</keyword>
<comment type="caution">
    <text evidence="9">The sequence shown here is derived from an EMBL/GenBank/DDBJ whole genome shotgun (WGS) entry which is preliminary data.</text>
</comment>
<dbReference type="InterPro" id="IPR007353">
    <property type="entry name" value="DUF421"/>
</dbReference>
<dbReference type="Proteomes" id="UP000249260">
    <property type="component" value="Unassembled WGS sequence"/>
</dbReference>
<dbReference type="OrthoDB" id="1796697at2"/>
<keyword evidence="10" id="KW-1185">Reference proteome</keyword>
<feature type="transmembrane region" description="Helical" evidence="7">
    <location>
        <begin position="6"/>
        <end position="24"/>
    </location>
</feature>
<reference evidence="9 10" key="1">
    <citation type="submission" date="2018-06" db="EMBL/GenBank/DDBJ databases">
        <title>Paenibacillus montanisoli sp. nov., isolated from mountain area soil.</title>
        <authorList>
            <person name="Wu M."/>
        </authorList>
    </citation>
    <scope>NUCLEOTIDE SEQUENCE [LARGE SCALE GENOMIC DNA]</scope>
    <source>
        <strain evidence="9 10">RA17</strain>
    </source>
</reference>
<feature type="transmembrane region" description="Helical" evidence="7">
    <location>
        <begin position="55"/>
        <end position="76"/>
    </location>
</feature>